<dbReference type="FunFam" id="2.30.29.30:FF:000083">
    <property type="entry name" value="Pleckstrin homology domain-containing family A member 5"/>
    <property type="match status" value="1"/>
</dbReference>
<keyword evidence="10" id="KW-1185">Reference proteome</keyword>
<feature type="region of interest" description="Disordered" evidence="6">
    <location>
        <begin position="1685"/>
        <end position="1714"/>
    </location>
</feature>
<dbReference type="InterPro" id="IPR001849">
    <property type="entry name" value="PH_domain"/>
</dbReference>
<feature type="coiled-coil region" evidence="5">
    <location>
        <begin position="1017"/>
        <end position="1051"/>
    </location>
</feature>
<dbReference type="SMART" id="SM00456">
    <property type="entry name" value="WW"/>
    <property type="match status" value="2"/>
</dbReference>
<feature type="region of interest" description="Disordered" evidence="6">
    <location>
        <begin position="1602"/>
        <end position="1625"/>
    </location>
</feature>
<evidence type="ECO:0000256" key="4">
    <source>
        <dbReference type="ARBA" id="ARBA00022737"/>
    </source>
</evidence>
<feature type="domain" description="WW" evidence="8">
    <location>
        <begin position="56"/>
        <end position="89"/>
    </location>
</feature>
<feature type="region of interest" description="Disordered" evidence="6">
    <location>
        <begin position="621"/>
        <end position="680"/>
    </location>
</feature>
<feature type="compositionally biased region" description="Basic and acidic residues" evidence="6">
    <location>
        <begin position="1317"/>
        <end position="1327"/>
    </location>
</feature>
<dbReference type="PANTHER" id="PTHR12752:SF3">
    <property type="entry name" value="PLECKSTRIN HOMOLOGY DOMAIN-CONTAINING FAMILY A MEMBER 5"/>
    <property type="match status" value="1"/>
</dbReference>
<keyword evidence="2" id="KW-0963">Cytoplasm</keyword>
<keyword evidence="5" id="KW-0175">Coiled coil</keyword>
<evidence type="ECO:0000256" key="6">
    <source>
        <dbReference type="SAM" id="MobiDB-lite"/>
    </source>
</evidence>
<feature type="compositionally biased region" description="Polar residues" evidence="6">
    <location>
        <begin position="186"/>
        <end position="213"/>
    </location>
</feature>
<dbReference type="Gene3D" id="2.20.70.10">
    <property type="match status" value="2"/>
</dbReference>
<dbReference type="InterPro" id="IPR036020">
    <property type="entry name" value="WW_dom_sf"/>
</dbReference>
<dbReference type="InterPro" id="IPR001202">
    <property type="entry name" value="WW_dom"/>
</dbReference>
<dbReference type="Pfam" id="PF00169">
    <property type="entry name" value="PH"/>
    <property type="match status" value="1"/>
</dbReference>
<dbReference type="Gene3D" id="2.30.29.30">
    <property type="entry name" value="Pleckstrin-homology domain (PH domain)/Phosphotyrosine-binding domain (PTB)"/>
    <property type="match status" value="1"/>
</dbReference>
<feature type="region of interest" description="Disordered" evidence="6">
    <location>
        <begin position="1310"/>
        <end position="1384"/>
    </location>
</feature>
<dbReference type="GO" id="GO:0005829">
    <property type="term" value="C:cytosol"/>
    <property type="evidence" value="ECO:0007669"/>
    <property type="project" value="TreeGrafter"/>
</dbReference>
<dbReference type="GO" id="GO:0080025">
    <property type="term" value="F:phosphatidylinositol-3,5-bisphosphate binding"/>
    <property type="evidence" value="ECO:0007669"/>
    <property type="project" value="TreeGrafter"/>
</dbReference>
<dbReference type="SUPFAM" id="SSF51045">
    <property type="entry name" value="WW domain"/>
    <property type="match status" value="2"/>
</dbReference>
<feature type="coiled-coil region" evidence="5">
    <location>
        <begin position="1392"/>
        <end position="1514"/>
    </location>
</feature>
<gene>
    <name evidence="9" type="primary">PLEKHA5</name>
    <name evidence="9" type="synonym">LOC109864308</name>
</gene>
<feature type="compositionally biased region" description="Basic and acidic residues" evidence="6">
    <location>
        <begin position="1336"/>
        <end position="1353"/>
    </location>
</feature>
<dbReference type="SMART" id="SM00233">
    <property type="entry name" value="PH"/>
    <property type="match status" value="1"/>
</dbReference>
<evidence type="ECO:0000256" key="5">
    <source>
        <dbReference type="SAM" id="Coils"/>
    </source>
</evidence>
<feature type="region of interest" description="Disordered" evidence="6">
    <location>
        <begin position="368"/>
        <end position="413"/>
    </location>
</feature>
<evidence type="ECO:0000259" key="8">
    <source>
        <dbReference type="PROSITE" id="PS50020"/>
    </source>
</evidence>
<dbReference type="Ensembl" id="ENSOKIT00005061075.1">
    <property type="protein sequence ID" value="ENSOKIP00005057456.1"/>
    <property type="gene ID" value="ENSOKIG00005024546.1"/>
</dbReference>
<evidence type="ECO:0000313" key="10">
    <source>
        <dbReference type="Proteomes" id="UP000694557"/>
    </source>
</evidence>
<dbReference type="CDD" id="cd13248">
    <property type="entry name" value="PH_PEPP1_2_3"/>
    <property type="match status" value="1"/>
</dbReference>
<dbReference type="GO" id="GO:0032266">
    <property type="term" value="F:phosphatidylinositol-3-phosphate binding"/>
    <property type="evidence" value="ECO:0007669"/>
    <property type="project" value="TreeGrafter"/>
</dbReference>
<evidence type="ECO:0000256" key="2">
    <source>
        <dbReference type="ARBA" id="ARBA00022490"/>
    </source>
</evidence>
<name>A0A8C7HFK8_ONCKI</name>
<evidence type="ECO:0000259" key="7">
    <source>
        <dbReference type="PROSITE" id="PS50003"/>
    </source>
</evidence>
<feature type="region of interest" description="Disordered" evidence="6">
    <location>
        <begin position="777"/>
        <end position="848"/>
    </location>
</feature>
<reference evidence="9" key="1">
    <citation type="submission" date="2025-08" db="UniProtKB">
        <authorList>
            <consortium name="Ensembl"/>
        </authorList>
    </citation>
    <scope>IDENTIFICATION</scope>
</reference>
<dbReference type="FunFam" id="2.20.70.10:FF:000027">
    <property type="entry name" value="pleckstrin homology domain-containing family A member 5 isoform X1"/>
    <property type="match status" value="1"/>
</dbReference>
<feature type="compositionally biased region" description="Basic and acidic residues" evidence="6">
    <location>
        <begin position="389"/>
        <end position="413"/>
    </location>
</feature>
<keyword evidence="4" id="KW-0677">Repeat</keyword>
<feature type="compositionally biased region" description="Polar residues" evidence="6">
    <location>
        <begin position="371"/>
        <end position="388"/>
    </location>
</feature>
<feature type="region of interest" description="Disordered" evidence="6">
    <location>
        <begin position="1142"/>
        <end position="1161"/>
    </location>
</feature>
<accession>A0A8C7HFK8</accession>
<dbReference type="GeneTree" id="ENSGT00940000155728"/>
<feature type="domain" description="PH" evidence="7">
    <location>
        <begin position="236"/>
        <end position="335"/>
    </location>
</feature>
<feature type="compositionally biased region" description="Basic residues" evidence="6">
    <location>
        <begin position="1354"/>
        <end position="1368"/>
    </location>
</feature>
<dbReference type="InterPro" id="IPR011993">
    <property type="entry name" value="PH-like_dom_sf"/>
</dbReference>
<dbReference type="GO" id="GO:0070273">
    <property type="term" value="F:phosphatidylinositol-4-phosphate binding"/>
    <property type="evidence" value="ECO:0007669"/>
    <property type="project" value="TreeGrafter"/>
</dbReference>
<dbReference type="InterPro" id="IPR057971">
    <property type="entry name" value="PKHA4-7_TBCA"/>
</dbReference>
<keyword evidence="3" id="KW-0597">Phosphoprotein</keyword>
<dbReference type="PROSITE" id="PS50003">
    <property type="entry name" value="PH_DOMAIN"/>
    <property type="match status" value="1"/>
</dbReference>
<evidence type="ECO:0000256" key="1">
    <source>
        <dbReference type="ARBA" id="ARBA00004496"/>
    </source>
</evidence>
<dbReference type="Proteomes" id="UP000694557">
    <property type="component" value="Unassembled WGS sequence"/>
</dbReference>
<feature type="compositionally biased region" description="Pro residues" evidence="6">
    <location>
        <begin position="1200"/>
        <end position="1216"/>
    </location>
</feature>
<sequence>MAADLNPDWLSCLPSSWSYGVARDGRIFFINEEAKSTTWLHPVTGEAVITGHRTTPDLPTGWEEGYTFEGARCFINHNERKVTCKHPVSGLPSQDNCIFVVNEHVTSAKLVHPVTDPVTVNPVTVNPVTVNPVTVNPVTVNPVTDNPVTDNPVTHPVTDPVSNRPKAPEQAPSEESDRVKKERPMSTMSQASNYTGGSDYSTYPGSSPATRPSRSYKKVHNFGKRSNSIKRNPNAPAVKSNWLYKQDSTGMKLWKKRWFVLSDMCLFYYRDEKEEGILGSILLPSFHISMLSVDDHVSRKYAFKATHSNMRTYYFCTDTAKDMESWMKVMTDAALVHTEPIRRLDKLKVDRCCPQEVNNILNHNRVLTRPEIQNNERNLESRQPSVTRSMDRTDGDRKHKDPEKHTLQRERERYTLQRDGERYSLQKDGVSYTLQRDGERYLLQKDGERYALQKDGERYSLQKDGGERYSVPKDVQMEKYAPQKDGEKYLVQKDGERYALQKEGERYTLQKDGQKYNLQRGVERQTSMTEKDRSDRYGTLDERQKYKTLREGSKCGILRDGYPTLREVDKYGTLREGNKYGFQRDGSAERPLTKINSIKLQPAQAAAIAAAVTASRQVQVSQHMAPHQVNGSGERVGDQSPGEVVGTLGRGAGKAHDPPQNQRAQEPEKSLTRTNSMRQLENWVRTQRTQEDEDTRSITSYQTLPRNMPSHRAQIVPRYPEGYRTLPRNMLSRPESICSVAGSIYDRALAPTSNADKRRSMRDDTMWQLYEWQQRQAFSRQGPPPPPGNYGTLPSPKTMGNISEHQGVAPSIPTSPSHGSLALYHTFSPPGQHRRDNPPGSTRSEVSSPIFRGDQTMTIDCRHRTHLTKYNYPPDRRSMPAGIPVQTITPQSLQGKTPEELTLLLIKLRRQQAELNSIREHTVAQLMILSMEGPNAKSEVLSHHLQRNLMYLDSQTKDNEPLIFTIHTMIENSAPRPQLYQQISPEDYKDNSYSHQRPEDIDIDTKLSRLCEQDQVVRTQEEKLQQLHREKNTLETALLSASQEIEQSSDNPAAVQSLIQQRDVLQNGLLSTCRELARVNTELERSWREYDKMESGVSLAKTNLLEQLEALGSPQTEPPSQQHVHIQKELWRIQDVMEALAKNKPQRTTDTGFLGSKPISNLQKNEPVTLFRSLCSLTEGDRQPPRPPLPQSYGSTERPPAVPPLPSPSGARPPPHTSKHGQRNGTHSSQGPDYRLYKSEPELTTVAEEVDDNNGEDNDKDRLQAGLTTDKEPAATKVPLGVPVYPVGIVPPRTKSPMSPPESCTIASYVTLRKGKKPDPRTERPHSAVEQTCGPGERESGRARMSVEEQLERIRRHQQASLKEKKRSSSSISPSRSPSFSKENPFVTQVRLEVFSTDTQELEAALQDLEEVRGRVTEHLERDRGAELELQRDRAAAAAEEEMERGRAAIEKLERDMTEVAAVVEQEMARTAVAVEEELDRAAELELERDRAAVAAAAEELERARAAAEELVRGRTAVSPEEALDIDTAALVELEMEITVVEEISYRAEEVDVIPVPRLSEEEPQPQTESSNMDTEVSETQMMVISDQGVKPLYVQYLIPGQHQQQGEGETERRNTHTPNTLIPHNSLPAAVSEALTPELEEDMMQSEVMQGEAPEHETQGNNINISYELPVEGAKLNNNLMAVKSLPFPPQSSSSPSPPSPPQLTDGSHFMCV</sequence>
<dbReference type="CDD" id="cd00201">
    <property type="entry name" value="WW"/>
    <property type="match status" value="1"/>
</dbReference>
<protein>
    <submittedName>
        <fullName evidence="9">Pleckstrin homology domain containing, family A member 5</fullName>
    </submittedName>
</protein>
<comment type="subcellular location">
    <subcellularLocation>
        <location evidence="1">Cytoplasm</location>
    </subcellularLocation>
</comment>
<feature type="compositionally biased region" description="Low complexity" evidence="6">
    <location>
        <begin position="137"/>
        <end position="154"/>
    </location>
</feature>
<dbReference type="GO" id="GO:0010314">
    <property type="term" value="F:phosphatidylinositol-5-phosphate binding"/>
    <property type="evidence" value="ECO:0007669"/>
    <property type="project" value="TreeGrafter"/>
</dbReference>
<feature type="compositionally biased region" description="Low complexity" evidence="6">
    <location>
        <begin position="1369"/>
        <end position="1383"/>
    </location>
</feature>
<dbReference type="PROSITE" id="PS50020">
    <property type="entry name" value="WW_DOMAIN_2"/>
    <property type="match status" value="2"/>
</dbReference>
<dbReference type="SUPFAM" id="SSF50729">
    <property type="entry name" value="PH domain-like"/>
    <property type="match status" value="1"/>
</dbReference>
<dbReference type="InterPro" id="IPR040392">
    <property type="entry name" value="PKHA4-7_PH"/>
</dbReference>
<organism evidence="9 10">
    <name type="scientific">Oncorhynchus kisutch</name>
    <name type="common">Coho salmon</name>
    <name type="synonym">Salmo kisutch</name>
    <dbReference type="NCBI Taxonomy" id="8019"/>
    <lineage>
        <taxon>Eukaryota</taxon>
        <taxon>Metazoa</taxon>
        <taxon>Chordata</taxon>
        <taxon>Craniata</taxon>
        <taxon>Vertebrata</taxon>
        <taxon>Euteleostomi</taxon>
        <taxon>Actinopterygii</taxon>
        <taxon>Neopterygii</taxon>
        <taxon>Teleostei</taxon>
        <taxon>Protacanthopterygii</taxon>
        <taxon>Salmoniformes</taxon>
        <taxon>Salmonidae</taxon>
        <taxon>Salmoninae</taxon>
        <taxon>Oncorhynchus</taxon>
    </lineage>
</organism>
<dbReference type="Pfam" id="PF25541">
    <property type="entry name" value="TBCA_PH"/>
    <property type="match status" value="1"/>
</dbReference>
<feature type="region of interest" description="Disordered" evidence="6">
    <location>
        <begin position="137"/>
        <end position="216"/>
    </location>
</feature>
<proteinExistence type="predicted"/>
<feature type="region of interest" description="Disordered" evidence="6">
    <location>
        <begin position="1177"/>
        <end position="1235"/>
    </location>
</feature>
<feature type="domain" description="WW" evidence="8">
    <location>
        <begin position="11"/>
        <end position="44"/>
    </location>
</feature>
<evidence type="ECO:0000256" key="3">
    <source>
        <dbReference type="ARBA" id="ARBA00022553"/>
    </source>
</evidence>
<feature type="compositionally biased region" description="Basic and acidic residues" evidence="6">
    <location>
        <begin position="175"/>
        <end position="184"/>
    </location>
</feature>
<evidence type="ECO:0000313" key="9">
    <source>
        <dbReference type="Ensembl" id="ENSOKIP00005057456.1"/>
    </source>
</evidence>
<dbReference type="PANTHER" id="PTHR12752">
    <property type="entry name" value="PHOSPHOINOSITOL 3-PHOSPHATE-BINDING PROTEIN"/>
    <property type="match status" value="1"/>
</dbReference>
<dbReference type="PROSITE" id="PS01159">
    <property type="entry name" value="WW_DOMAIN_1"/>
    <property type="match status" value="1"/>
</dbReference>
<reference evidence="9" key="2">
    <citation type="submission" date="2025-09" db="UniProtKB">
        <authorList>
            <consortium name="Ensembl"/>
        </authorList>
    </citation>
    <scope>IDENTIFICATION</scope>
</reference>